<evidence type="ECO:0000256" key="3">
    <source>
        <dbReference type="ARBA" id="ARBA00022989"/>
    </source>
</evidence>
<evidence type="ECO:0000256" key="1">
    <source>
        <dbReference type="ARBA" id="ARBA00022475"/>
    </source>
</evidence>
<dbReference type="Proteomes" id="UP000198924">
    <property type="component" value="Unassembled WGS sequence"/>
</dbReference>
<feature type="transmembrane region" description="Helical" evidence="5">
    <location>
        <begin position="12"/>
        <end position="32"/>
    </location>
</feature>
<accession>A0A1I4A5T9</accession>
<sequence length="69" mass="8161">MMDVMREWTVSGVSFPAMTGLFVLCLIVMWLLDMLFARLGVYRYVWHPAMFKLSVFVCLFCFTAFMVYQ</sequence>
<dbReference type="STRING" id="45496.SAMN04488079_11342"/>
<feature type="transmembrane region" description="Helical" evidence="5">
    <location>
        <begin position="44"/>
        <end position="68"/>
    </location>
</feature>
<reference evidence="7" key="1">
    <citation type="submission" date="2016-10" db="EMBL/GenBank/DDBJ databases">
        <authorList>
            <person name="Varghese N."/>
            <person name="Submissions S."/>
        </authorList>
    </citation>
    <scope>NUCLEOTIDE SEQUENCE [LARGE SCALE GENOMIC DNA]</scope>
    <source>
        <strain evidence="7">DSM 11578</strain>
    </source>
</reference>
<evidence type="ECO:0008006" key="8">
    <source>
        <dbReference type="Google" id="ProtNLM"/>
    </source>
</evidence>
<keyword evidence="2 5" id="KW-0812">Transmembrane</keyword>
<dbReference type="EMBL" id="FOSH01000013">
    <property type="protein sequence ID" value="SFK51570.1"/>
    <property type="molecule type" value="Genomic_DNA"/>
</dbReference>
<keyword evidence="4 5" id="KW-0472">Membrane</keyword>
<evidence type="ECO:0000313" key="7">
    <source>
        <dbReference type="Proteomes" id="UP000198924"/>
    </source>
</evidence>
<keyword evidence="7" id="KW-1185">Reference proteome</keyword>
<dbReference type="OrthoDB" id="6080293at2"/>
<protein>
    <recommendedName>
        <fullName evidence="8">DUF1656 domain-containing protein</fullName>
    </recommendedName>
</protein>
<evidence type="ECO:0000256" key="4">
    <source>
        <dbReference type="ARBA" id="ARBA00023136"/>
    </source>
</evidence>
<evidence type="ECO:0000256" key="2">
    <source>
        <dbReference type="ARBA" id="ARBA00022692"/>
    </source>
</evidence>
<dbReference type="AlphaFoldDB" id="A0A1I4A5T9"/>
<dbReference type="RefSeq" id="WP_091714672.1">
    <property type="nucleotide sequence ID" value="NZ_FOSH01000013.1"/>
</dbReference>
<keyword evidence="1" id="KW-1003">Cell membrane</keyword>
<dbReference type="Pfam" id="PF07869">
    <property type="entry name" value="DUF1656"/>
    <property type="match status" value="1"/>
</dbReference>
<proteinExistence type="predicted"/>
<evidence type="ECO:0000256" key="5">
    <source>
        <dbReference type="SAM" id="Phobius"/>
    </source>
</evidence>
<gene>
    <name evidence="6" type="ORF">SAMN04488079_11342</name>
</gene>
<evidence type="ECO:0000313" key="6">
    <source>
        <dbReference type="EMBL" id="SFK51570.1"/>
    </source>
</evidence>
<keyword evidence="3 5" id="KW-1133">Transmembrane helix</keyword>
<dbReference type="InterPro" id="IPR012451">
    <property type="entry name" value="DUF1656"/>
</dbReference>
<organism evidence="6 7">
    <name type="scientific">Methylophaga sulfidovorans</name>
    <dbReference type="NCBI Taxonomy" id="45496"/>
    <lineage>
        <taxon>Bacteria</taxon>
        <taxon>Pseudomonadati</taxon>
        <taxon>Pseudomonadota</taxon>
        <taxon>Gammaproteobacteria</taxon>
        <taxon>Thiotrichales</taxon>
        <taxon>Piscirickettsiaceae</taxon>
        <taxon>Methylophaga</taxon>
    </lineage>
</organism>
<name>A0A1I4A5T9_9GAMM</name>